<dbReference type="OrthoDB" id="6064795at2"/>
<dbReference type="RefSeq" id="WP_013654735.1">
    <property type="nucleotide sequence ID" value="NC_015259.1"/>
</dbReference>
<dbReference type="PATRIC" id="fig|991905.3.peg.4130"/>
<organism evidence="1 2">
    <name type="scientific">Polymorphum gilvum (strain LMG 25793 / CGMCC 1.9160 / SL003B-26A1)</name>
    <dbReference type="NCBI Taxonomy" id="991905"/>
    <lineage>
        <taxon>Bacteria</taxon>
        <taxon>Pseudomonadati</taxon>
        <taxon>Pseudomonadota</taxon>
        <taxon>Alphaproteobacteria</taxon>
        <taxon>Rhodobacterales</taxon>
        <taxon>Paracoccaceae</taxon>
        <taxon>Polymorphum</taxon>
    </lineage>
</organism>
<dbReference type="STRING" id="991905.SL003B_4006"/>
<keyword evidence="2" id="KW-1185">Reference proteome</keyword>
<dbReference type="GO" id="GO:0003677">
    <property type="term" value="F:DNA binding"/>
    <property type="evidence" value="ECO:0007669"/>
    <property type="project" value="InterPro"/>
</dbReference>
<evidence type="ECO:0000313" key="2">
    <source>
        <dbReference type="Proteomes" id="UP000008130"/>
    </source>
</evidence>
<accession>F2J662</accession>
<dbReference type="Gene3D" id="1.10.260.40">
    <property type="entry name" value="lambda repressor-like DNA-binding domains"/>
    <property type="match status" value="1"/>
</dbReference>
<dbReference type="KEGG" id="pgv:SL003B_4006"/>
<dbReference type="HOGENOM" id="CLU_147807_0_0_5"/>
<dbReference type="InterPro" id="IPR010982">
    <property type="entry name" value="Lambda_DNA-bd_dom_sf"/>
</dbReference>
<gene>
    <name evidence="1" type="ordered locus">SL003B_4006</name>
</gene>
<dbReference type="eggNOG" id="ENOG5032Z15">
    <property type="taxonomic scope" value="Bacteria"/>
</dbReference>
<dbReference type="Proteomes" id="UP000008130">
    <property type="component" value="Chromosome"/>
</dbReference>
<reference evidence="1 2" key="1">
    <citation type="journal article" date="2011" name="J. Bacteriol.">
        <title>Complete genome sequence of Polymorphum gilvum SL003B-26A1T, a crude oil-degrading bacterium from oil-polluted saline soil.</title>
        <authorList>
            <person name="Li S.G."/>
            <person name="Tang Y.Q."/>
            <person name="Nie Y."/>
            <person name="Cai M."/>
            <person name="Wu X.L."/>
        </authorList>
    </citation>
    <scope>NUCLEOTIDE SEQUENCE [LARGE SCALE GENOMIC DNA]</scope>
    <source>
        <strain evidence="2">LMG 25793 / CGMCC 1.9160 / SL003B-26A1</strain>
    </source>
</reference>
<sequence length="128" mass="13596">MTAPVPMAVKALAAWGAAIPDWVPELAALADREGLNGAARRVGYSPAVVSQVLNARYAGDMARVEERVRGALMGLTVDCPVVGELSRDQCLDWQGKAYAPTSAHRVRMYRACRGGCPHSRVKGGGDAF</sequence>
<evidence type="ECO:0000313" key="1">
    <source>
        <dbReference type="EMBL" id="ADZ72426.1"/>
    </source>
</evidence>
<dbReference type="EMBL" id="CP002568">
    <property type="protein sequence ID" value="ADZ72426.1"/>
    <property type="molecule type" value="Genomic_DNA"/>
</dbReference>
<proteinExistence type="predicted"/>
<dbReference type="AlphaFoldDB" id="F2J662"/>
<protein>
    <submittedName>
        <fullName evidence="1">Putative transcriptional regulator</fullName>
    </submittedName>
</protein>
<name>F2J662_POLGS</name>